<accession>A0A2G8RX10</accession>
<keyword evidence="1" id="KW-0472">Membrane</keyword>
<protein>
    <submittedName>
        <fullName evidence="2">Uncharacterized protein</fullName>
    </submittedName>
</protein>
<dbReference type="Proteomes" id="UP000230002">
    <property type="component" value="Unassembled WGS sequence"/>
</dbReference>
<keyword evidence="1" id="KW-1133">Transmembrane helix</keyword>
<keyword evidence="3" id="KW-1185">Reference proteome</keyword>
<feature type="transmembrane region" description="Helical" evidence="1">
    <location>
        <begin position="186"/>
        <end position="208"/>
    </location>
</feature>
<dbReference type="AlphaFoldDB" id="A0A2G8RX10"/>
<gene>
    <name evidence="2" type="ORF">GSI_11805</name>
</gene>
<evidence type="ECO:0000313" key="3">
    <source>
        <dbReference type="Proteomes" id="UP000230002"/>
    </source>
</evidence>
<dbReference type="EMBL" id="AYKW01000045">
    <property type="protein sequence ID" value="PIL26051.1"/>
    <property type="molecule type" value="Genomic_DNA"/>
</dbReference>
<reference evidence="2 3" key="1">
    <citation type="journal article" date="2015" name="Sci. Rep.">
        <title>Chromosome-level genome map provides insights into diverse defense mechanisms in the medicinal fungus Ganoderma sinense.</title>
        <authorList>
            <person name="Zhu Y."/>
            <person name="Xu J."/>
            <person name="Sun C."/>
            <person name="Zhou S."/>
            <person name="Xu H."/>
            <person name="Nelson D.R."/>
            <person name="Qian J."/>
            <person name="Song J."/>
            <person name="Luo H."/>
            <person name="Xiang L."/>
            <person name="Li Y."/>
            <person name="Xu Z."/>
            <person name="Ji A."/>
            <person name="Wang L."/>
            <person name="Lu S."/>
            <person name="Hayward A."/>
            <person name="Sun W."/>
            <person name="Li X."/>
            <person name="Schwartz D.C."/>
            <person name="Wang Y."/>
            <person name="Chen S."/>
        </authorList>
    </citation>
    <scope>NUCLEOTIDE SEQUENCE [LARGE SCALE GENOMIC DNA]</scope>
    <source>
        <strain evidence="2 3">ZZ0214-1</strain>
    </source>
</reference>
<evidence type="ECO:0000256" key="1">
    <source>
        <dbReference type="SAM" id="Phobius"/>
    </source>
</evidence>
<sequence>MKPRNSHVLVVLSPYLSDPSCVHTDPNMIPQFVPVLAVLSAVCGSHAAATAGGVSYVLPGFPGGEAVTAVLLGTDSAGHATYSLGFALPVTTASTATAPDLTVTAGATLVEGPTDAQVVEIITVGTEAFTYQENCALNNNGNAVCTLVGKNKATTVSTAVTVTQSLTGVSVVTASAPAKNGARHVAAGWAGAAGASVLVAAAVVLGGAMM</sequence>
<name>A0A2G8RX10_9APHY</name>
<dbReference type="OrthoDB" id="2757923at2759"/>
<comment type="caution">
    <text evidence="2">The sequence shown here is derived from an EMBL/GenBank/DDBJ whole genome shotgun (WGS) entry which is preliminary data.</text>
</comment>
<keyword evidence="1" id="KW-0812">Transmembrane</keyword>
<proteinExistence type="predicted"/>
<evidence type="ECO:0000313" key="2">
    <source>
        <dbReference type="EMBL" id="PIL26051.1"/>
    </source>
</evidence>
<organism evidence="2 3">
    <name type="scientific">Ganoderma sinense ZZ0214-1</name>
    <dbReference type="NCBI Taxonomy" id="1077348"/>
    <lineage>
        <taxon>Eukaryota</taxon>
        <taxon>Fungi</taxon>
        <taxon>Dikarya</taxon>
        <taxon>Basidiomycota</taxon>
        <taxon>Agaricomycotina</taxon>
        <taxon>Agaricomycetes</taxon>
        <taxon>Polyporales</taxon>
        <taxon>Polyporaceae</taxon>
        <taxon>Ganoderma</taxon>
    </lineage>
</organism>